<accession>A0ABQ6G824</accession>
<dbReference type="EMBL" id="BSSQ01000005">
    <property type="protein sequence ID" value="GLX67108.1"/>
    <property type="molecule type" value="Genomic_DNA"/>
</dbReference>
<comment type="caution">
    <text evidence="2">The sequence shown here is derived from an EMBL/GenBank/DDBJ whole genome shotgun (WGS) entry which is preliminary data.</text>
</comment>
<evidence type="ECO:0000256" key="1">
    <source>
        <dbReference type="SAM" id="Phobius"/>
    </source>
</evidence>
<feature type="transmembrane region" description="Helical" evidence="1">
    <location>
        <begin position="284"/>
        <end position="302"/>
    </location>
</feature>
<proteinExistence type="predicted"/>
<feature type="transmembrane region" description="Helical" evidence="1">
    <location>
        <begin position="169"/>
        <end position="188"/>
    </location>
</feature>
<evidence type="ECO:0000313" key="3">
    <source>
        <dbReference type="Proteomes" id="UP001157114"/>
    </source>
</evidence>
<evidence type="ECO:0000313" key="2">
    <source>
        <dbReference type="EMBL" id="GLX67108.1"/>
    </source>
</evidence>
<feature type="transmembrane region" description="Helical" evidence="1">
    <location>
        <begin position="361"/>
        <end position="378"/>
    </location>
</feature>
<sequence length="417" mass="47822">MSGGNRSLEALWEKRAREFRKEVTPYFGYMGQSGFPLFLSFIVLSSAFGYIRLIRNLPSDFPITLVGVAALFMVLSWSPLRTWLTLPDIVFHTPREAEMGNYMRRSFRRSAIMTGLFGLAVLLLYWPIYRQGEGEAGFGLLLLFAAVIRAVNLLGAWKERRLAWSGIRRLLRLLRWVATGLTLAVILTSAPWQAALFLLLLAALFALLYRLPDKHAFPWERLIEEEARTRRSYYLFFGLFIDVPTMPSKAASRAYLSWVLRYIPTRHRLTYVYLYSASLVRTEIGGIILRLMVLFALILYWFSEDSWLQGWGAAAVYIVLLQLVAVQLGGLRHAHRYSVWRHVYPLPEAKRADSLLTVDRWAMAATATLMWLPAAIMLLVHGQFIPAIVALLAAYAQIWFVRPGRLRRKLAEDAEDE</sequence>
<feature type="transmembrane region" description="Helical" evidence="1">
    <location>
        <begin position="384"/>
        <end position="401"/>
    </location>
</feature>
<dbReference type="InterPro" id="IPR010288">
    <property type="entry name" value="EcsB_ABC"/>
</dbReference>
<evidence type="ECO:0008006" key="4">
    <source>
        <dbReference type="Google" id="ProtNLM"/>
    </source>
</evidence>
<feature type="transmembrane region" description="Helical" evidence="1">
    <location>
        <begin position="138"/>
        <end position="157"/>
    </location>
</feature>
<organism evidence="2 3">
    <name type="scientific">Paenibacillus glycanilyticus</name>
    <dbReference type="NCBI Taxonomy" id="126569"/>
    <lineage>
        <taxon>Bacteria</taxon>
        <taxon>Bacillati</taxon>
        <taxon>Bacillota</taxon>
        <taxon>Bacilli</taxon>
        <taxon>Bacillales</taxon>
        <taxon>Paenibacillaceae</taxon>
        <taxon>Paenibacillus</taxon>
    </lineage>
</organism>
<feature type="transmembrane region" description="Helical" evidence="1">
    <location>
        <begin position="194"/>
        <end position="211"/>
    </location>
</feature>
<keyword evidence="1" id="KW-0812">Transmembrane</keyword>
<dbReference type="PIRSF" id="PIRSF037259">
    <property type="entry name" value="EcsB_ABC"/>
    <property type="match status" value="1"/>
</dbReference>
<reference evidence="2 3" key="1">
    <citation type="submission" date="2023-03" db="EMBL/GenBank/DDBJ databases">
        <title>Draft genome sequence of the bacteria which degrade cell wall of Tricholomamatutake.</title>
        <authorList>
            <person name="Konishi Y."/>
            <person name="Fukuta Y."/>
            <person name="Shirasaka N."/>
        </authorList>
    </citation>
    <scope>NUCLEOTIDE SEQUENCE [LARGE SCALE GENOMIC DNA]</scope>
    <source>
        <strain evidence="3">mu1</strain>
    </source>
</reference>
<dbReference type="RefSeq" id="WP_284237833.1">
    <property type="nucleotide sequence ID" value="NZ_BSSQ01000005.1"/>
</dbReference>
<keyword evidence="3" id="KW-1185">Reference proteome</keyword>
<feature type="transmembrane region" description="Helical" evidence="1">
    <location>
        <begin position="107"/>
        <end position="126"/>
    </location>
</feature>
<keyword evidence="1" id="KW-1133">Transmembrane helix</keyword>
<name>A0ABQ6G824_9BACL</name>
<protein>
    <recommendedName>
        <fullName evidence="4">ABC transporter permease</fullName>
    </recommendedName>
</protein>
<keyword evidence="1" id="KW-0472">Membrane</keyword>
<dbReference type="Proteomes" id="UP001157114">
    <property type="component" value="Unassembled WGS sequence"/>
</dbReference>
<feature type="transmembrane region" description="Helical" evidence="1">
    <location>
        <begin position="26"/>
        <end position="51"/>
    </location>
</feature>
<feature type="transmembrane region" description="Helical" evidence="1">
    <location>
        <begin position="308"/>
        <end position="331"/>
    </location>
</feature>
<dbReference type="Pfam" id="PF05975">
    <property type="entry name" value="EcsB"/>
    <property type="match status" value="1"/>
</dbReference>
<feature type="transmembrane region" description="Helical" evidence="1">
    <location>
        <begin position="63"/>
        <end position="86"/>
    </location>
</feature>
<gene>
    <name evidence="2" type="ORF">MU1_14520</name>
</gene>